<dbReference type="GeneID" id="68110275"/>
<organism evidence="2 3">
    <name type="scientific">Naegleria fowleri</name>
    <name type="common">Brain eating amoeba</name>
    <dbReference type="NCBI Taxonomy" id="5763"/>
    <lineage>
        <taxon>Eukaryota</taxon>
        <taxon>Discoba</taxon>
        <taxon>Heterolobosea</taxon>
        <taxon>Tetramitia</taxon>
        <taxon>Eutetramitia</taxon>
        <taxon>Vahlkampfiidae</taxon>
        <taxon>Naegleria</taxon>
    </lineage>
</organism>
<name>A0A6A5BWP2_NAEFO</name>
<dbReference type="VEuPathDB" id="AmoebaDB:NF0031430"/>
<proteinExistence type="predicted"/>
<dbReference type="VEuPathDB" id="AmoebaDB:FDP41_003057"/>
<protein>
    <recommendedName>
        <fullName evidence="4">F-box domain-containing protein</fullName>
    </recommendedName>
</protein>
<dbReference type="OMA" id="HYLKHAN"/>
<evidence type="ECO:0000256" key="1">
    <source>
        <dbReference type="SAM" id="MobiDB-lite"/>
    </source>
</evidence>
<keyword evidence="3" id="KW-1185">Reference proteome</keyword>
<reference evidence="2 3" key="1">
    <citation type="journal article" date="2019" name="Sci. Rep.">
        <title>Nanopore sequencing improves the draft genome of the human pathogenic amoeba Naegleria fowleri.</title>
        <authorList>
            <person name="Liechti N."/>
            <person name="Schurch N."/>
            <person name="Bruggmann R."/>
            <person name="Wittwer M."/>
        </authorList>
    </citation>
    <scope>NUCLEOTIDE SEQUENCE [LARGE SCALE GENOMIC DNA]</scope>
    <source>
        <strain evidence="2 3">ATCC 30894</strain>
    </source>
</reference>
<dbReference type="InterPro" id="IPR036047">
    <property type="entry name" value="F-box-like_dom_sf"/>
</dbReference>
<dbReference type="OrthoDB" id="10374872at2759"/>
<evidence type="ECO:0000313" key="2">
    <source>
        <dbReference type="EMBL" id="KAF0977735.1"/>
    </source>
</evidence>
<dbReference type="VEuPathDB" id="AmoebaDB:NfTy_058640"/>
<feature type="compositionally biased region" description="Acidic residues" evidence="1">
    <location>
        <begin position="13"/>
        <end position="23"/>
    </location>
</feature>
<accession>A0A6A5BWP2</accession>
<evidence type="ECO:0000313" key="3">
    <source>
        <dbReference type="Proteomes" id="UP000444721"/>
    </source>
</evidence>
<dbReference type="Proteomes" id="UP000444721">
    <property type="component" value="Unassembled WGS sequence"/>
</dbReference>
<feature type="region of interest" description="Disordered" evidence="1">
    <location>
        <begin position="1"/>
        <end position="31"/>
    </location>
</feature>
<evidence type="ECO:0008006" key="4">
    <source>
        <dbReference type="Google" id="ProtNLM"/>
    </source>
</evidence>
<gene>
    <name evidence="2" type="ORF">FDP41_003057</name>
</gene>
<dbReference type="AlphaFoldDB" id="A0A6A5BWP2"/>
<dbReference type="RefSeq" id="XP_044562448.1">
    <property type="nucleotide sequence ID" value="XM_044706319.1"/>
</dbReference>
<dbReference type="EMBL" id="VFQX01000033">
    <property type="protein sequence ID" value="KAF0977735.1"/>
    <property type="molecule type" value="Genomic_DNA"/>
</dbReference>
<dbReference type="SUPFAM" id="SSF81383">
    <property type="entry name" value="F-box domain"/>
    <property type="match status" value="1"/>
</dbReference>
<comment type="caution">
    <text evidence="2">The sequence shown here is derived from an EMBL/GenBank/DDBJ whole genome shotgun (WGS) entry which is preliminary data.</text>
</comment>
<sequence length="433" mass="50920">MGNSQLVVRDDDPSHDDDPEEDEKEWKDREIAHPTRKSTILVKRMVGRVLPDRFLRSSSVVFQEGSERKKSDDTLEISDHSGGITNSLMMMGSSSFENGGLVELCTEFISYRRSFYERHEEYTIQFEQRNASCKLLNTREGLITVDIIEMIKSYLPLEDCCSLALTCKLAWFYWFGDQQFWWNRLKGTQIMTHFVKYRPFLWSHIKVRDWKELCLHIKYSCQWKQICRECTVDFSNSESTSVPIYDFYYACKVDKEHEEIQQLTETATSQTLVTLNGMRYKSRFGTLAQDDNLRNTTGATCVLFINVGYNGNGTNAFKIKSMFSTYCDRVRFLILVYNFTKAENHEEVGKSFSHSVNMREIQFWREQSFLFNTPYLEVLEDQRFSINRTQLIAMIKKMHMWNVLTHVGRPKSTEASKMLESFLLSFRQDLKYS</sequence>